<dbReference type="InterPro" id="IPR027470">
    <property type="entry name" value="Cation_efflux_CTD"/>
</dbReference>
<evidence type="ECO:0000259" key="9">
    <source>
        <dbReference type="Pfam" id="PF16916"/>
    </source>
</evidence>
<dbReference type="SUPFAM" id="SSF160240">
    <property type="entry name" value="Cation efflux protein cytoplasmic domain-like"/>
    <property type="match status" value="1"/>
</dbReference>
<evidence type="ECO:0000256" key="3">
    <source>
        <dbReference type="ARBA" id="ARBA00022448"/>
    </source>
</evidence>
<dbReference type="InterPro" id="IPR036837">
    <property type="entry name" value="Cation_efflux_CTD_sf"/>
</dbReference>
<evidence type="ECO:0000313" key="10">
    <source>
        <dbReference type="EMBL" id="MDT7013230.1"/>
    </source>
</evidence>
<dbReference type="InterPro" id="IPR002524">
    <property type="entry name" value="Cation_efflux"/>
</dbReference>
<name>A0AAW8W338_9LACO</name>
<feature type="transmembrane region" description="Helical" evidence="7">
    <location>
        <begin position="43"/>
        <end position="61"/>
    </location>
</feature>
<feature type="transmembrane region" description="Helical" evidence="7">
    <location>
        <begin position="6"/>
        <end position="23"/>
    </location>
</feature>
<evidence type="ECO:0000256" key="6">
    <source>
        <dbReference type="ARBA" id="ARBA00023136"/>
    </source>
</evidence>
<keyword evidence="4 7" id="KW-0812">Transmembrane</keyword>
<keyword evidence="6 7" id="KW-0472">Membrane</keyword>
<dbReference type="PANTHER" id="PTHR43840">
    <property type="entry name" value="MITOCHONDRIAL METAL TRANSPORTER 1-RELATED"/>
    <property type="match status" value="1"/>
</dbReference>
<dbReference type="EMBL" id="JAVLAM010000001">
    <property type="protein sequence ID" value="MDT7013230.1"/>
    <property type="molecule type" value="Genomic_DNA"/>
</dbReference>
<dbReference type="Gene3D" id="1.20.1510.10">
    <property type="entry name" value="Cation efflux protein transmembrane domain"/>
    <property type="match status" value="1"/>
</dbReference>
<dbReference type="Proteomes" id="UP001254075">
    <property type="component" value="Unassembled WGS sequence"/>
</dbReference>
<comment type="similarity">
    <text evidence="2">Belongs to the cation diffusion facilitator (CDF) transporter (TC 2.A.4) family.</text>
</comment>
<evidence type="ECO:0000259" key="8">
    <source>
        <dbReference type="Pfam" id="PF01545"/>
    </source>
</evidence>
<feature type="domain" description="Cation efflux protein transmembrane" evidence="8">
    <location>
        <begin position="1"/>
        <end position="91"/>
    </location>
</feature>
<feature type="transmembrane region" description="Helical" evidence="7">
    <location>
        <begin position="67"/>
        <end position="84"/>
    </location>
</feature>
<protein>
    <submittedName>
        <fullName evidence="10">Cation diffusion facilitator family transporter</fullName>
    </submittedName>
</protein>
<comment type="subcellular location">
    <subcellularLocation>
        <location evidence="1">Membrane</location>
        <topology evidence="1">Multi-pass membrane protein</topology>
    </subcellularLocation>
</comment>
<keyword evidence="3" id="KW-0813">Transport</keyword>
<evidence type="ECO:0000313" key="11">
    <source>
        <dbReference type="Proteomes" id="UP001254075"/>
    </source>
</evidence>
<dbReference type="SUPFAM" id="SSF161111">
    <property type="entry name" value="Cation efflux protein transmembrane domain-like"/>
    <property type="match status" value="1"/>
</dbReference>
<dbReference type="GO" id="GO:0008324">
    <property type="term" value="F:monoatomic cation transmembrane transporter activity"/>
    <property type="evidence" value="ECO:0007669"/>
    <property type="project" value="InterPro"/>
</dbReference>
<evidence type="ECO:0000256" key="7">
    <source>
        <dbReference type="SAM" id="Phobius"/>
    </source>
</evidence>
<evidence type="ECO:0000256" key="2">
    <source>
        <dbReference type="ARBA" id="ARBA00008114"/>
    </source>
</evidence>
<dbReference type="PANTHER" id="PTHR43840:SF50">
    <property type="entry name" value="MANGANESE EFFLUX SYSTEM PROTEIN MNES"/>
    <property type="match status" value="1"/>
</dbReference>
<keyword evidence="5 7" id="KW-1133">Transmembrane helix</keyword>
<accession>A0AAW8W338</accession>
<evidence type="ECO:0000256" key="4">
    <source>
        <dbReference type="ARBA" id="ARBA00022692"/>
    </source>
</evidence>
<dbReference type="Pfam" id="PF16916">
    <property type="entry name" value="ZT_dimer"/>
    <property type="match status" value="1"/>
</dbReference>
<feature type="domain" description="Cation efflux protein cytoplasmic" evidence="9">
    <location>
        <begin position="97"/>
        <end position="164"/>
    </location>
</feature>
<dbReference type="NCBIfam" id="TIGR01297">
    <property type="entry name" value="CDF"/>
    <property type="match status" value="1"/>
</dbReference>
<evidence type="ECO:0000256" key="1">
    <source>
        <dbReference type="ARBA" id="ARBA00004141"/>
    </source>
</evidence>
<reference evidence="10" key="1">
    <citation type="submission" date="2023-08" db="EMBL/GenBank/DDBJ databases">
        <authorList>
            <person name="Page C.A."/>
            <person name="Perez-Diaz I.M."/>
        </authorList>
    </citation>
    <scope>NUCLEOTIDE SEQUENCE</scope>
    <source>
        <strain evidence="10">3.8.38</strain>
    </source>
</reference>
<gene>
    <name evidence="10" type="ORF">RI532_02155</name>
</gene>
<dbReference type="AlphaFoldDB" id="A0AAW8W338"/>
<dbReference type="InterPro" id="IPR058533">
    <property type="entry name" value="Cation_efflux_TM"/>
</dbReference>
<evidence type="ECO:0000256" key="5">
    <source>
        <dbReference type="ARBA" id="ARBA00022989"/>
    </source>
</evidence>
<comment type="caution">
    <text evidence="10">The sequence shown here is derived from an EMBL/GenBank/DDBJ whole genome shotgun (WGS) entry which is preliminary data.</text>
</comment>
<dbReference type="GO" id="GO:0016020">
    <property type="term" value="C:membrane"/>
    <property type="evidence" value="ECO:0007669"/>
    <property type="project" value="UniProtKB-SubCell"/>
</dbReference>
<dbReference type="Pfam" id="PF01545">
    <property type="entry name" value="Cation_efflux"/>
    <property type="match status" value="1"/>
</dbReference>
<proteinExistence type="inferred from homology"/>
<dbReference type="InterPro" id="IPR050291">
    <property type="entry name" value="CDF_Transporter"/>
</dbReference>
<dbReference type="Gene3D" id="3.30.70.1350">
    <property type="entry name" value="Cation efflux protein, cytoplasmic domain"/>
    <property type="match status" value="1"/>
</dbReference>
<organism evidence="10 11">
    <name type="scientific">Levilactobacillus namurensis</name>
    <dbReference type="NCBI Taxonomy" id="380393"/>
    <lineage>
        <taxon>Bacteria</taxon>
        <taxon>Bacillati</taxon>
        <taxon>Bacillota</taxon>
        <taxon>Bacilli</taxon>
        <taxon>Lactobacillales</taxon>
        <taxon>Lactobacillaceae</taxon>
        <taxon>Levilactobacillus</taxon>
    </lineage>
</organism>
<sequence length="176" mass="19349">MTLVGAAVALVIMLGVWWLNRRAGRRLNNAALSAAAQDSLSDALTSLGTLVAIGGALWFQFKWLDGVASLVVGMFILTAGVKIFRESSLNLADYFDPQEEATFKQVIAQWPGVRDVTAIKAHYNGNMVTLDVIIAVDPEMRVQDSYRLGEAIEEQMRRQFGIVDTDVMAVPYIKKS</sequence>
<dbReference type="InterPro" id="IPR027469">
    <property type="entry name" value="Cation_efflux_TMD_sf"/>
</dbReference>